<dbReference type="Proteomes" id="UP000085678">
    <property type="component" value="Unplaced"/>
</dbReference>
<dbReference type="InterPro" id="IPR000863">
    <property type="entry name" value="Sulfotransferase_dom"/>
</dbReference>
<evidence type="ECO:0000259" key="2">
    <source>
        <dbReference type="Pfam" id="PF00685"/>
    </source>
</evidence>
<protein>
    <submittedName>
        <fullName evidence="4">Carbohydrate sulfotransferase 1-like</fullName>
    </submittedName>
</protein>
<dbReference type="SUPFAM" id="SSF52540">
    <property type="entry name" value="P-loop containing nucleoside triphosphate hydrolases"/>
    <property type="match status" value="1"/>
</dbReference>
<feature type="domain" description="Sulfotransferase" evidence="2">
    <location>
        <begin position="75"/>
        <end position="384"/>
    </location>
</feature>
<dbReference type="OrthoDB" id="5987729at2759"/>
<keyword evidence="1" id="KW-0732">Signal</keyword>
<proteinExistence type="predicted"/>
<dbReference type="KEGG" id="lak:106153296"/>
<reference evidence="4" key="1">
    <citation type="submission" date="2025-08" db="UniProtKB">
        <authorList>
            <consortium name="RefSeq"/>
        </authorList>
    </citation>
    <scope>IDENTIFICATION</scope>
    <source>
        <tissue evidence="4">Gonads</tissue>
    </source>
</reference>
<dbReference type="InterPro" id="IPR027417">
    <property type="entry name" value="P-loop_NTPase"/>
</dbReference>
<sequence>MALMKLWVCFTAFCSVVFCASLLWTYKIQSRVFENKRHQQIRYVESIPSTTSITEMEPVANQASTDGFTVAINIVLIVTYVRSGSSLVGELFNQNPDAFYMFEPTHELDRASMKRHLTYTDNSQRLRTMESTGLPKKEFMTDVVKNLISCDFTKVPVNVLAPESPSHWFFIALGRHIHLRTYASCILKYNTTAEDIQCIPLIKRACDKSFKAFKIVVLRMTDLEPILRQFEPVKILYLVRDPRASILSMRKYKLIRPVTLQKCNMTCETVKRCKEHMIPDLVARDRLQSRFPGRIMTLRYEDLADNPIAYADKIYEFIGRKMPANVREWLVNTTSGKIEGDVMSDPYGTSRVNSSQTAHQWERTIQPSLGVEVDSYCGEVIQKLGYESFANIQSKEVKKD</sequence>
<dbReference type="AlphaFoldDB" id="A0A1S3H957"/>
<dbReference type="GeneID" id="106153296"/>
<gene>
    <name evidence="4" type="primary">LOC106153296</name>
</gene>
<dbReference type="InParanoid" id="A0A1S3H957"/>
<dbReference type="RefSeq" id="XP_013382625.1">
    <property type="nucleotide sequence ID" value="XM_013527171.1"/>
</dbReference>
<dbReference type="FunCoup" id="A0A1S3H957">
    <property type="interactions" value="307"/>
</dbReference>
<evidence type="ECO:0000313" key="3">
    <source>
        <dbReference type="Proteomes" id="UP000085678"/>
    </source>
</evidence>
<evidence type="ECO:0000256" key="1">
    <source>
        <dbReference type="SAM" id="SignalP"/>
    </source>
</evidence>
<evidence type="ECO:0000313" key="4">
    <source>
        <dbReference type="RefSeq" id="XP_013382625.1"/>
    </source>
</evidence>
<dbReference type="GO" id="GO:0006044">
    <property type="term" value="P:N-acetylglucosamine metabolic process"/>
    <property type="evidence" value="ECO:0007669"/>
    <property type="project" value="TreeGrafter"/>
</dbReference>
<dbReference type="PANTHER" id="PTHR10704">
    <property type="entry name" value="CARBOHYDRATE SULFOTRANSFERASE"/>
    <property type="match status" value="1"/>
</dbReference>
<dbReference type="InterPro" id="IPR051135">
    <property type="entry name" value="Gal/GlcNAc/GalNAc_ST"/>
</dbReference>
<feature type="chain" id="PRO_5010353359" evidence="1">
    <location>
        <begin position="20"/>
        <end position="400"/>
    </location>
</feature>
<keyword evidence="3" id="KW-1185">Reference proteome</keyword>
<accession>A0A1S3H957</accession>
<feature type="signal peptide" evidence="1">
    <location>
        <begin position="1"/>
        <end position="19"/>
    </location>
</feature>
<dbReference type="Gene3D" id="3.40.50.300">
    <property type="entry name" value="P-loop containing nucleotide triphosphate hydrolases"/>
    <property type="match status" value="1"/>
</dbReference>
<dbReference type="GO" id="GO:0006790">
    <property type="term" value="P:sulfur compound metabolic process"/>
    <property type="evidence" value="ECO:0007669"/>
    <property type="project" value="TreeGrafter"/>
</dbReference>
<name>A0A1S3H957_LINAN</name>
<dbReference type="GO" id="GO:0001517">
    <property type="term" value="F:N-acetylglucosamine 6-O-sulfotransferase activity"/>
    <property type="evidence" value="ECO:0007669"/>
    <property type="project" value="TreeGrafter"/>
</dbReference>
<dbReference type="PANTHER" id="PTHR10704:SF44">
    <property type="entry name" value="LD35051P-RELATED"/>
    <property type="match status" value="1"/>
</dbReference>
<organism evidence="3 4">
    <name type="scientific">Lingula anatina</name>
    <name type="common">Brachiopod</name>
    <name type="synonym">Lingula unguis</name>
    <dbReference type="NCBI Taxonomy" id="7574"/>
    <lineage>
        <taxon>Eukaryota</taxon>
        <taxon>Metazoa</taxon>
        <taxon>Spiralia</taxon>
        <taxon>Lophotrochozoa</taxon>
        <taxon>Brachiopoda</taxon>
        <taxon>Linguliformea</taxon>
        <taxon>Lingulata</taxon>
        <taxon>Lingulida</taxon>
        <taxon>Linguloidea</taxon>
        <taxon>Lingulidae</taxon>
        <taxon>Lingula</taxon>
    </lineage>
</organism>
<dbReference type="Pfam" id="PF00685">
    <property type="entry name" value="Sulfotransfer_1"/>
    <property type="match status" value="1"/>
</dbReference>